<dbReference type="Pfam" id="PF00034">
    <property type="entry name" value="Cytochrom_C"/>
    <property type="match status" value="1"/>
</dbReference>
<keyword evidence="2" id="KW-0813">Transport</keyword>
<dbReference type="InterPro" id="IPR009056">
    <property type="entry name" value="Cyt_c-like_dom"/>
</dbReference>
<dbReference type="GO" id="GO:0033717">
    <property type="term" value="F:gluconate 2-dehydrogenase (acceptor) activity"/>
    <property type="evidence" value="ECO:0007669"/>
    <property type="project" value="UniProtKB-EC"/>
</dbReference>
<organism evidence="10 11">
    <name type="scientific">Roseomonas mucosa</name>
    <dbReference type="NCBI Taxonomy" id="207340"/>
    <lineage>
        <taxon>Bacteria</taxon>
        <taxon>Pseudomonadati</taxon>
        <taxon>Pseudomonadota</taxon>
        <taxon>Alphaproteobacteria</taxon>
        <taxon>Acetobacterales</taxon>
        <taxon>Roseomonadaceae</taxon>
        <taxon>Roseomonas</taxon>
    </lineage>
</organism>
<evidence type="ECO:0000256" key="5">
    <source>
        <dbReference type="ARBA" id="ARBA00022723"/>
    </source>
</evidence>
<evidence type="ECO:0000256" key="1">
    <source>
        <dbReference type="ARBA" id="ARBA00001926"/>
    </source>
</evidence>
<dbReference type="PRINTS" id="PR00605">
    <property type="entry name" value="CYTCHROMECIC"/>
</dbReference>
<evidence type="ECO:0000313" key="11">
    <source>
        <dbReference type="Proteomes" id="UP000254919"/>
    </source>
</evidence>
<keyword evidence="5 8" id="KW-0479">Metal-binding</keyword>
<name>A0A379N1C6_9PROT</name>
<evidence type="ECO:0000259" key="9">
    <source>
        <dbReference type="PROSITE" id="PS51007"/>
    </source>
</evidence>
<proteinExistence type="predicted"/>
<evidence type="ECO:0000256" key="8">
    <source>
        <dbReference type="PROSITE-ProRule" id="PRU00433"/>
    </source>
</evidence>
<dbReference type="GeneID" id="99633592"/>
<dbReference type="InterPro" id="IPR036909">
    <property type="entry name" value="Cyt_c-like_dom_sf"/>
</dbReference>
<comment type="cofactor">
    <cofactor evidence="1">
        <name>heme c</name>
        <dbReference type="ChEBI" id="CHEBI:61717"/>
    </cofactor>
</comment>
<dbReference type="Gene3D" id="1.10.760.10">
    <property type="entry name" value="Cytochrome c-like domain"/>
    <property type="match status" value="1"/>
</dbReference>
<keyword evidence="6" id="KW-0249">Electron transport</keyword>
<dbReference type="InterPro" id="IPR008168">
    <property type="entry name" value="Cyt_C_IC"/>
</dbReference>
<dbReference type="RefSeq" id="WP_019462654.1">
    <property type="nucleotide sequence ID" value="NZ_AP031462.1"/>
</dbReference>
<dbReference type="GO" id="GO:0020037">
    <property type="term" value="F:heme binding"/>
    <property type="evidence" value="ECO:0007669"/>
    <property type="project" value="InterPro"/>
</dbReference>
<feature type="domain" description="Cytochrome c" evidence="9">
    <location>
        <begin position="62"/>
        <end position="152"/>
    </location>
</feature>
<gene>
    <name evidence="10" type="ORF">NCTC13291_02548</name>
</gene>
<dbReference type="GO" id="GO:0009055">
    <property type="term" value="F:electron transfer activity"/>
    <property type="evidence" value="ECO:0007669"/>
    <property type="project" value="InterPro"/>
</dbReference>
<evidence type="ECO:0000256" key="3">
    <source>
        <dbReference type="ARBA" id="ARBA00022617"/>
    </source>
</evidence>
<evidence type="ECO:0000256" key="7">
    <source>
        <dbReference type="ARBA" id="ARBA00023004"/>
    </source>
</evidence>
<keyword evidence="3 8" id="KW-0349">Heme</keyword>
<keyword evidence="10" id="KW-0560">Oxidoreductase</keyword>
<dbReference type="AlphaFoldDB" id="A0A379N1C6"/>
<dbReference type="SUPFAM" id="SSF46626">
    <property type="entry name" value="Cytochrome c"/>
    <property type="match status" value="2"/>
</dbReference>
<keyword evidence="4" id="KW-0679">Respiratory chain</keyword>
<dbReference type="PANTHER" id="PTHR35008:SF8">
    <property type="entry name" value="ALCOHOL DEHYDROGENASE CYTOCHROME C SUBUNIT"/>
    <property type="match status" value="1"/>
</dbReference>
<accession>A0A379N1C6</accession>
<dbReference type="Proteomes" id="UP000254919">
    <property type="component" value="Unassembled WGS sequence"/>
</dbReference>
<evidence type="ECO:0000256" key="6">
    <source>
        <dbReference type="ARBA" id="ARBA00022982"/>
    </source>
</evidence>
<evidence type="ECO:0000256" key="4">
    <source>
        <dbReference type="ARBA" id="ARBA00022660"/>
    </source>
</evidence>
<dbReference type="EC" id="1.1.99.3" evidence="10"/>
<protein>
    <submittedName>
        <fullName evidence="10">Gluconate 2-dehydrogenase cytochrome c subunit</fullName>
        <ecNumber evidence="10">1.1.99.3</ecNumber>
    </submittedName>
</protein>
<evidence type="ECO:0000313" key="10">
    <source>
        <dbReference type="EMBL" id="SUE40974.1"/>
    </source>
</evidence>
<dbReference type="InterPro" id="IPR051459">
    <property type="entry name" value="Cytochrome_c-type_DH"/>
</dbReference>
<dbReference type="PROSITE" id="PS51007">
    <property type="entry name" value="CYTC"/>
    <property type="match status" value="1"/>
</dbReference>
<dbReference type="PANTHER" id="PTHR35008">
    <property type="entry name" value="BLL4482 PROTEIN-RELATED"/>
    <property type="match status" value="1"/>
</dbReference>
<reference evidence="10 11" key="1">
    <citation type="submission" date="2018-06" db="EMBL/GenBank/DDBJ databases">
        <authorList>
            <consortium name="Pathogen Informatics"/>
            <person name="Doyle S."/>
        </authorList>
    </citation>
    <scope>NUCLEOTIDE SEQUENCE [LARGE SCALE GENOMIC DNA]</scope>
    <source>
        <strain evidence="10 11">NCTC13291</strain>
    </source>
</reference>
<evidence type="ECO:0000256" key="2">
    <source>
        <dbReference type="ARBA" id="ARBA00022448"/>
    </source>
</evidence>
<sequence length="176" mass="18292">MEYLRTGHNVHGAASGPMAEVVEYSTMLMTEADLRAIATYLKQPREEPATAAAPAPLPAGNAQMQVGAAIYMDGCRACHGPDGKGVAGLFPALANSPAVQQAGPETLLRVVMQGSKPATTAAVPTAASMPAFGWRLTDDQAAAVTTYIRNSWGNAAPAVTVSQAQSMRDRLAQNPN</sequence>
<dbReference type="GO" id="GO:0005506">
    <property type="term" value="F:iron ion binding"/>
    <property type="evidence" value="ECO:0007669"/>
    <property type="project" value="InterPro"/>
</dbReference>
<keyword evidence="7 8" id="KW-0408">Iron</keyword>
<dbReference type="EMBL" id="UGVN01000001">
    <property type="protein sequence ID" value="SUE40974.1"/>
    <property type="molecule type" value="Genomic_DNA"/>
</dbReference>